<evidence type="ECO:0000313" key="3">
    <source>
        <dbReference type="Proteomes" id="UP000033769"/>
    </source>
</evidence>
<evidence type="ECO:0000313" key="1">
    <source>
        <dbReference type="EMBL" id="KJV53970.1"/>
    </source>
</evidence>
<dbReference type="InterPro" id="IPR027417">
    <property type="entry name" value="P-loop_NTPase"/>
</dbReference>
<gene>
    <name evidence="2" type="ORF">GILLIAM_01830</name>
    <name evidence="1" type="ORF">OTSGILL_0325</name>
</gene>
<dbReference type="Proteomes" id="UP000033769">
    <property type="component" value="Unassembled WGS sequence"/>
</dbReference>
<reference evidence="2" key="2">
    <citation type="submission" date="2018-03" db="EMBL/GenBank/DDBJ databases">
        <authorList>
            <person name="Keele B.F."/>
        </authorList>
    </citation>
    <scope>NUCLEOTIDE SEQUENCE [LARGE SCALE GENOMIC DNA]</scope>
    <source>
        <strain evidence="2">Gilliam</strain>
    </source>
</reference>
<sequence>MNASNKEITLPYIFVIGNEKGGAGKTTVAMHLIAALLDNNLKVGSIDTDSRQHSLTTYIQNRNAYNDKHGNNKVSVPLHFLVTRGDNKFENDECKQFENILNELKQKSDVIVIDTPGSYSTISCLAHSYADTIITPVNDSFLDIDVLAKIDAKSFKVITPSIYSQMVWEQKMRKTQRCGVSIEWVVVRNRLSNLDAINKRNINYVLEQLAKRICFKNASGFSERVIFKELFLNGLTLLDLTQVKLSRSLNIAHVAARQELRDFLNCINIDKIIDATKNKAAAV</sequence>
<accession>A0A0F3MDZ3</accession>
<name>A0A0F3MDZ3_ORITS</name>
<dbReference type="PANTHER" id="PTHR13696:SF96">
    <property type="entry name" value="COBQ_COBB_MIND_PARA NUCLEOTIDE BINDING DOMAIN-CONTAINING PROTEIN"/>
    <property type="match status" value="1"/>
</dbReference>
<keyword evidence="4" id="KW-1185">Reference proteome</keyword>
<dbReference type="EMBL" id="LS398551">
    <property type="protein sequence ID" value="SPR09195.1"/>
    <property type="molecule type" value="Genomic_DNA"/>
</dbReference>
<dbReference type="Gene3D" id="3.40.50.300">
    <property type="entry name" value="P-loop containing nucleotide triphosphate hydrolases"/>
    <property type="match status" value="1"/>
</dbReference>
<proteinExistence type="predicted"/>
<dbReference type="Pfam" id="PF09140">
    <property type="entry name" value="MipZ"/>
    <property type="match status" value="1"/>
</dbReference>
<dbReference type="Proteomes" id="UP000244959">
    <property type="component" value="Chromosome I"/>
</dbReference>
<evidence type="ECO:0000313" key="2">
    <source>
        <dbReference type="EMBL" id="SPR09195.1"/>
    </source>
</evidence>
<organism evidence="1 3">
    <name type="scientific">Orientia tsutsugamushi str. Gilliam</name>
    <dbReference type="NCBI Taxonomy" id="1359184"/>
    <lineage>
        <taxon>Bacteria</taxon>
        <taxon>Pseudomonadati</taxon>
        <taxon>Pseudomonadota</taxon>
        <taxon>Alphaproteobacteria</taxon>
        <taxon>Rickettsiales</taxon>
        <taxon>Rickettsiaceae</taxon>
        <taxon>Rickettsieae</taxon>
        <taxon>Orientia</taxon>
    </lineage>
</organism>
<dbReference type="InterPro" id="IPR050678">
    <property type="entry name" value="DNA_Partitioning_ATPase"/>
</dbReference>
<protein>
    <submittedName>
        <fullName evidence="2">ATPase</fullName>
    </submittedName>
    <submittedName>
        <fullName evidence="1">CobQ/CobB/MinD/ParA nucleotide binding domain protein</fullName>
    </submittedName>
</protein>
<dbReference type="CDD" id="cd02042">
    <property type="entry name" value="ParAB_family"/>
    <property type="match status" value="1"/>
</dbReference>
<dbReference type="PATRIC" id="fig|1359184.3.peg.889"/>
<dbReference type="PANTHER" id="PTHR13696">
    <property type="entry name" value="P-LOOP CONTAINING NUCLEOSIDE TRIPHOSPHATE HYDROLASE"/>
    <property type="match status" value="1"/>
</dbReference>
<reference evidence="1 3" key="1">
    <citation type="submission" date="2015-02" db="EMBL/GenBank/DDBJ databases">
        <title>Genome Sequencing of Rickettsiales.</title>
        <authorList>
            <person name="Daugherty S.C."/>
            <person name="Su Q."/>
            <person name="Abolude K."/>
            <person name="Beier-Sexton M."/>
            <person name="Carlyon J.A."/>
            <person name="Carter R."/>
            <person name="Day N.P."/>
            <person name="Dumler S.J."/>
            <person name="Dyachenko V."/>
            <person name="Godinez A."/>
            <person name="Kurtti T.J."/>
            <person name="Lichay M."/>
            <person name="Mullins K.E."/>
            <person name="Ott S."/>
            <person name="Pappas-Brown V."/>
            <person name="Paris D.H."/>
            <person name="Patel P."/>
            <person name="Richards A.L."/>
            <person name="Sadzewicz L."/>
            <person name="Sears K."/>
            <person name="Seidman D."/>
            <person name="Sengamalay N."/>
            <person name="Stenos J."/>
            <person name="Tallon L.J."/>
            <person name="Vincent G."/>
            <person name="Fraser C.M."/>
            <person name="Munderloh U."/>
            <person name="Dunning-Hotopp J.C."/>
        </authorList>
    </citation>
    <scope>NUCLEOTIDE SEQUENCE [LARGE SCALE GENOMIC DNA]</scope>
    <source>
        <strain evidence="1 3">Gilliam</strain>
    </source>
</reference>
<dbReference type="AlphaFoldDB" id="A0A0F3MDZ3"/>
<evidence type="ECO:0000313" key="4">
    <source>
        <dbReference type="Proteomes" id="UP000244959"/>
    </source>
</evidence>
<dbReference type="RefSeq" id="WP_047220188.1">
    <property type="nucleotide sequence ID" value="NZ_LS398551.1"/>
</dbReference>
<dbReference type="SUPFAM" id="SSF52540">
    <property type="entry name" value="P-loop containing nucleoside triphosphate hydrolases"/>
    <property type="match status" value="1"/>
</dbReference>
<dbReference type="InterPro" id="IPR015223">
    <property type="entry name" value="MipZ"/>
</dbReference>
<dbReference type="EMBL" id="LANO01000002">
    <property type="protein sequence ID" value="KJV53970.1"/>
    <property type="molecule type" value="Genomic_DNA"/>
</dbReference>
<reference evidence="4" key="3">
    <citation type="submission" date="2018-03" db="EMBL/GenBank/DDBJ databases">
        <authorList>
            <person name="Batty M. E."/>
            <person name="Batty M E."/>
        </authorList>
    </citation>
    <scope>NUCLEOTIDE SEQUENCE [LARGE SCALE GENOMIC DNA]</scope>
    <source>
        <strain evidence="4">Gilliam</strain>
    </source>
</reference>